<evidence type="ECO:0000256" key="2">
    <source>
        <dbReference type="SAM" id="MobiDB-lite"/>
    </source>
</evidence>
<feature type="compositionally biased region" description="Polar residues" evidence="2">
    <location>
        <begin position="974"/>
        <end position="989"/>
    </location>
</feature>
<feature type="compositionally biased region" description="Polar residues" evidence="2">
    <location>
        <begin position="1023"/>
        <end position="1040"/>
    </location>
</feature>
<proteinExistence type="predicted"/>
<feature type="compositionally biased region" description="Polar residues" evidence="2">
    <location>
        <begin position="1198"/>
        <end position="1208"/>
    </location>
</feature>
<dbReference type="Proteomes" id="UP000419144">
    <property type="component" value="Unassembled WGS sequence"/>
</dbReference>
<protein>
    <submittedName>
        <fullName evidence="3">Flagellum transition zone component, putative</fullName>
    </submittedName>
</protein>
<feature type="compositionally biased region" description="Low complexity" evidence="2">
    <location>
        <begin position="1375"/>
        <end position="1395"/>
    </location>
</feature>
<feature type="compositionally biased region" description="Low complexity" evidence="2">
    <location>
        <begin position="752"/>
        <end position="763"/>
    </location>
</feature>
<keyword evidence="1" id="KW-0175">Coiled coil</keyword>
<dbReference type="VEuPathDB" id="TriTrypDB:LtaPh_3663800"/>
<feature type="region of interest" description="Disordered" evidence="2">
    <location>
        <begin position="819"/>
        <end position="893"/>
    </location>
</feature>
<feature type="region of interest" description="Disordered" evidence="2">
    <location>
        <begin position="373"/>
        <end position="397"/>
    </location>
</feature>
<dbReference type="EMBL" id="BLBS01000057">
    <property type="protein sequence ID" value="GET93721.1"/>
    <property type="molecule type" value="Genomic_DNA"/>
</dbReference>
<feature type="compositionally biased region" description="Polar residues" evidence="2">
    <location>
        <begin position="1342"/>
        <end position="1351"/>
    </location>
</feature>
<feature type="region of interest" description="Disordered" evidence="2">
    <location>
        <begin position="752"/>
        <end position="793"/>
    </location>
</feature>
<sequence>MSRMHHLCPAVTEAEELYAHSPLTETEEAAQFAPGGRLLSTTEFKRIYLGGGTGGVAPTTTATGRSISSPPGTFARRARLSSLLTSYVPWDAHAGPSPLAIRAPLKPPINTAGRFHRKGYGQGTACQLRYLYGCAGGGIHARAALETHTSSSRRTTAPGPSLEKHRSHDSKTIPNEVPEDFAPASRPSTHTPLPQQLRSRVRSAARATSPSVKSKFAMKTLPRSETRTEDAWLALTRELMDKKSEVQSLQQQLQHAHVLLRSLHGMTEKTIEGSEDADAVPAAVADTAADVATCSKLIGDSALEVAPSSALPRPKEYWQRRAYFFMKQNEELQAESDRLRRDSRGSQVRALLQELKSVRRQLRQCNRQAAVAAASPPFPKQLESEPGDPEAELGISQCGNGKLASSPPVPRLAYLGGETSSLEPTVDNAFSRQKDDAICMLQERLGLLSQQYERTDARLIATTRQLEDMTHRHRAMEVEWKALVGLPQELARTQQQLAVAQARLLDCDRQVEAFHELFGAQVSPATLRAIIDDRDHLIELLRLSHQSEAASLDEMKATHQQAVRAVEKKFQEKCEEQHSMERDREAQREETIQKLQKKVDTLENVLEVQREAYEGQLAEHAEEREAELTKRLLESLRRPETGTESIGLSAPCSLSTAASARLTLPDKQSPTPHVTQLLAGEASLLPTRTDEPTSLRCSSTEYEQKSSMLRTTSFLESVELPCNVVGVMTATASHPDDALSTDGEAEKPTCLLSDTVDSSSSDDSLTRDSKDDTASTSSASALSSYSFSGSSTVSTTLSHSSERVCSAALGQEQVGNCTASETHNVRVPNASSSSTDNHDDGEGSDSVDEAAESAGGPDSCSSVISSALSSLPPTSGTEGAATQQQRAATNTTADALPKAHSYVIDLPAPPIAVASPVSILINRTSLTGPLFSSHVRAVVHSPDKSRQQIGSDSVDTPHPQPTFPVISETKDRSSSSACYSTSPGSNSPDSGAVDGSTAPADSNQNEPHDGASQRMETDGEAKVNNTNSRTAALTEASTRQVPPLHGSSILEPLATFTSEPPPPPEMEEAVAPAPLTAAPYTDERRSSASLVHPCGTNAQMTLNPKGSAAIGFPAAFTPAVASNLYPQRRGSSFVGTGMYNDDDFGSGGTGISRGGISSRMLSDVHSTNFDLTNQYSGNASFDFVGVLAERHRLEDMQNAFSSQRQPPTATVAIGGDSGDDASEFSIEEYGNTNGEGSAVIGTGAVGLRKTPSPRGSDASDVSKPVLFTSHLDGDEKKTDSPEAVQSASQQGKDSGPCEGNSSTGSMELSHPDDDKGMTSSISAERVTAETREREEEHLADALSNTRATSGSACDRVSGESTSMAKSPVRETTMQSSLTADAARDTSSSSMAIASSNGRGDDLIPTTETLSREEQGILSSDFADVGKGALEVGDVESTAPPAATTITNAAAVPSLLPLPPRVVVPAPPSTSASQS</sequence>
<feature type="region of interest" description="Disordered" evidence="2">
    <location>
        <begin position="1244"/>
        <end position="1263"/>
    </location>
</feature>
<feature type="coiled-coil region" evidence="1">
    <location>
        <begin position="585"/>
        <end position="638"/>
    </location>
</feature>
<accession>A0A640KWX3</accession>
<feature type="compositionally biased region" description="Acidic residues" evidence="2">
    <location>
        <begin position="842"/>
        <end position="851"/>
    </location>
</feature>
<dbReference type="OrthoDB" id="267516at2759"/>
<feature type="compositionally biased region" description="Polar residues" evidence="2">
    <location>
        <begin position="1283"/>
        <end position="1292"/>
    </location>
</feature>
<gene>
    <name evidence="3" type="ORF">LtaPh_3663800</name>
</gene>
<feature type="compositionally biased region" description="Low complexity" evidence="2">
    <location>
        <begin position="202"/>
        <end position="211"/>
    </location>
</feature>
<feature type="region of interest" description="Disordered" evidence="2">
    <location>
        <begin position="1270"/>
        <end position="1404"/>
    </location>
</feature>
<reference evidence="3" key="1">
    <citation type="submission" date="2019-11" db="EMBL/GenBank/DDBJ databases">
        <title>Leishmania tarentolae CDS.</title>
        <authorList>
            <person name="Goto Y."/>
            <person name="Yamagishi J."/>
        </authorList>
    </citation>
    <scope>NUCLEOTIDE SEQUENCE [LARGE SCALE GENOMIC DNA]</scope>
    <source>
        <strain evidence="3">Parrot Tar II</strain>
    </source>
</reference>
<comment type="caution">
    <text evidence="3">The sequence shown here is derived from an EMBL/GenBank/DDBJ whole genome shotgun (WGS) entry which is preliminary data.</text>
</comment>
<feature type="compositionally biased region" description="Basic and acidic residues" evidence="2">
    <location>
        <begin position="162"/>
        <end position="171"/>
    </location>
</feature>
<feature type="compositionally biased region" description="Acidic residues" evidence="2">
    <location>
        <begin position="1217"/>
        <end position="1226"/>
    </location>
</feature>
<feature type="compositionally biased region" description="Basic and acidic residues" evidence="2">
    <location>
        <begin position="1006"/>
        <end position="1021"/>
    </location>
</feature>
<keyword evidence="4" id="KW-1185">Reference proteome</keyword>
<feature type="compositionally biased region" description="Low complexity" evidence="2">
    <location>
        <begin position="859"/>
        <end position="870"/>
    </location>
</feature>
<feature type="compositionally biased region" description="Basic and acidic residues" evidence="2">
    <location>
        <begin position="1326"/>
        <end position="1339"/>
    </location>
</feature>
<name>A0A640KWX3_LEITA</name>
<evidence type="ECO:0000313" key="4">
    <source>
        <dbReference type="Proteomes" id="UP000419144"/>
    </source>
</evidence>
<feature type="region of interest" description="Disordered" evidence="2">
    <location>
        <begin position="145"/>
        <end position="221"/>
    </location>
</feature>
<feature type="compositionally biased region" description="Low complexity" evidence="2">
    <location>
        <begin position="774"/>
        <end position="793"/>
    </location>
</feature>
<organism evidence="3 4">
    <name type="scientific">Leishmania tarentolae</name>
    <name type="common">Sauroleishmania tarentolae</name>
    <dbReference type="NCBI Taxonomy" id="5689"/>
    <lineage>
        <taxon>Eukaryota</taxon>
        <taxon>Discoba</taxon>
        <taxon>Euglenozoa</taxon>
        <taxon>Kinetoplastea</taxon>
        <taxon>Metakinetoplastina</taxon>
        <taxon>Trypanosomatida</taxon>
        <taxon>Trypanosomatidae</taxon>
        <taxon>Leishmaniinae</taxon>
        <taxon>Leishmania</taxon>
        <taxon>lizard Leishmania</taxon>
    </lineage>
</organism>
<feature type="compositionally biased region" description="Basic and acidic residues" evidence="2">
    <location>
        <begin position="1271"/>
        <end position="1280"/>
    </location>
</feature>
<feature type="region of interest" description="Disordered" evidence="2">
    <location>
        <begin position="941"/>
        <end position="1069"/>
    </location>
</feature>
<feature type="compositionally biased region" description="Low complexity" evidence="2">
    <location>
        <begin position="880"/>
        <end position="893"/>
    </location>
</feature>
<evidence type="ECO:0000313" key="3">
    <source>
        <dbReference type="EMBL" id="GET93721.1"/>
    </source>
</evidence>
<evidence type="ECO:0000256" key="1">
    <source>
        <dbReference type="SAM" id="Coils"/>
    </source>
</evidence>
<feature type="compositionally biased region" description="Polar residues" evidence="2">
    <location>
        <begin position="186"/>
        <end position="197"/>
    </location>
</feature>
<feature type="compositionally biased region" description="Polar residues" evidence="2">
    <location>
        <begin position="1358"/>
        <end position="1374"/>
    </location>
</feature>
<feature type="compositionally biased region" description="Basic and acidic residues" evidence="2">
    <location>
        <begin position="764"/>
        <end position="773"/>
    </location>
</feature>
<feature type="region of interest" description="Disordered" evidence="2">
    <location>
        <begin position="1197"/>
        <end position="1237"/>
    </location>
</feature>